<dbReference type="Proteomes" id="UP000190166">
    <property type="component" value="Unassembled WGS sequence"/>
</dbReference>
<keyword evidence="2" id="KW-1185">Reference proteome</keyword>
<organism evidence="1 2">
    <name type="scientific">Chitinophaga ginsengisegetis</name>
    <dbReference type="NCBI Taxonomy" id="393003"/>
    <lineage>
        <taxon>Bacteria</taxon>
        <taxon>Pseudomonadati</taxon>
        <taxon>Bacteroidota</taxon>
        <taxon>Chitinophagia</taxon>
        <taxon>Chitinophagales</taxon>
        <taxon>Chitinophagaceae</taxon>
        <taxon>Chitinophaga</taxon>
    </lineage>
</organism>
<name>A0A1T5N4D6_9BACT</name>
<dbReference type="EMBL" id="FUZZ01000001">
    <property type="protein sequence ID" value="SKC95039.1"/>
    <property type="molecule type" value="Genomic_DNA"/>
</dbReference>
<accession>A0A1T5N4D6</accession>
<evidence type="ECO:0000313" key="2">
    <source>
        <dbReference type="Proteomes" id="UP000190166"/>
    </source>
</evidence>
<reference evidence="1 2" key="1">
    <citation type="submission" date="2017-02" db="EMBL/GenBank/DDBJ databases">
        <authorList>
            <person name="Peterson S.W."/>
        </authorList>
    </citation>
    <scope>NUCLEOTIDE SEQUENCE [LARGE SCALE GENOMIC DNA]</scope>
    <source>
        <strain evidence="1 2">DSM 18108</strain>
    </source>
</reference>
<dbReference type="STRING" id="393003.SAMN05660461_0203"/>
<sequence>MIEEFPVLEDGEIALLRAKRATGHVIDDNFQLAINVSQKVFTVFNDINAALHSAREIVKRNSDIEVCLYGKENVMLHLITADNLESPNQ</sequence>
<evidence type="ECO:0000313" key="1">
    <source>
        <dbReference type="EMBL" id="SKC95039.1"/>
    </source>
</evidence>
<gene>
    <name evidence="1" type="ORF">SAMN05660461_0203</name>
</gene>
<protein>
    <submittedName>
        <fullName evidence="1">Uncharacterized protein</fullName>
    </submittedName>
</protein>
<proteinExistence type="predicted"/>
<dbReference type="AlphaFoldDB" id="A0A1T5N4D6"/>